<dbReference type="RefSeq" id="WP_153248583.1">
    <property type="nucleotide sequence ID" value="NZ_CP044205.1"/>
</dbReference>
<dbReference type="AlphaFoldDB" id="A0A5Q0BKE0"/>
<evidence type="ECO:0000313" key="2">
    <source>
        <dbReference type="EMBL" id="QFY42588.1"/>
    </source>
</evidence>
<dbReference type="OrthoDB" id="5568673at2"/>
<accession>A0A5Q0BKE0</accession>
<keyword evidence="1" id="KW-0812">Transmembrane</keyword>
<keyword evidence="3" id="KW-1185">Reference proteome</keyword>
<name>A0A5Q0BKE0_9GAMM</name>
<gene>
    <name evidence="2" type="ORF">F6R98_08115</name>
</gene>
<dbReference type="InParanoid" id="A0A5Q0BKE0"/>
<keyword evidence="1" id="KW-0472">Membrane</keyword>
<feature type="transmembrane region" description="Helical" evidence="1">
    <location>
        <begin position="24"/>
        <end position="43"/>
    </location>
</feature>
<dbReference type="Proteomes" id="UP000325755">
    <property type="component" value="Chromosome"/>
</dbReference>
<evidence type="ECO:0000256" key="1">
    <source>
        <dbReference type="SAM" id="Phobius"/>
    </source>
</evidence>
<sequence>MTNKNEAGSAVNNILATLKDNPKALYGLVGAIVVVAIVMVMGGTENGELGTAKIVAVAPGQQVLIKNPNVGNTILTATPKLVSAEEEDDMQVLCRQVAAGTSAVVEEEITANYLSFVKVALKDGECQGKTGWVPKVNITAK</sequence>
<evidence type="ECO:0000313" key="3">
    <source>
        <dbReference type="Proteomes" id="UP000325755"/>
    </source>
</evidence>
<dbReference type="EMBL" id="CP044205">
    <property type="protein sequence ID" value="QFY42588.1"/>
    <property type="molecule type" value="Genomic_DNA"/>
</dbReference>
<keyword evidence="1" id="KW-1133">Transmembrane helix</keyword>
<reference evidence="2 3" key="1">
    <citation type="submission" date="2019-09" db="EMBL/GenBank/DDBJ databases">
        <title>Ecophysiology of the spiral-shaped methanotroph Methylospira mobilis as revealed by the complete genome sequence.</title>
        <authorList>
            <person name="Oshkin I.Y."/>
            <person name="Dedysh S.N."/>
            <person name="Miroshnikov K."/>
            <person name="Danilova O.V."/>
            <person name="Hakobyan A."/>
            <person name="Liesack W."/>
        </authorList>
    </citation>
    <scope>NUCLEOTIDE SEQUENCE [LARGE SCALE GENOMIC DNA]</scope>
    <source>
        <strain evidence="2 3">Shm1</strain>
    </source>
</reference>
<proteinExistence type="predicted"/>
<organism evidence="2 3">
    <name type="scientific">Candidatus Methylospira mobilis</name>
    <dbReference type="NCBI Taxonomy" id="1808979"/>
    <lineage>
        <taxon>Bacteria</taxon>
        <taxon>Pseudomonadati</taxon>
        <taxon>Pseudomonadota</taxon>
        <taxon>Gammaproteobacteria</taxon>
        <taxon>Methylococcales</taxon>
        <taxon>Methylococcaceae</taxon>
        <taxon>Candidatus Methylospira</taxon>
    </lineage>
</organism>
<protein>
    <submittedName>
        <fullName evidence="2">Uncharacterized protein</fullName>
    </submittedName>
</protein>
<dbReference type="KEGG" id="mmob:F6R98_08115"/>